<comment type="caution">
    <text evidence="1">The sequence shown here is derived from an EMBL/GenBank/DDBJ whole genome shotgun (WGS) entry which is preliminary data.</text>
</comment>
<sequence>MEILVKQNRKTVKQKMSDILLDVSWAKISERYFGKSRSWLYHKMDGVNNGKPDDFNEAEKETLRSALLDLSERISKCAKSI</sequence>
<name>A0A1Q6F3W2_9BACT</name>
<reference evidence="1 2" key="1">
    <citation type="journal article" date="2016" name="Nat. Biotechnol.">
        <title>Measurement of bacterial replication rates in microbial communities.</title>
        <authorList>
            <person name="Brown C.T."/>
            <person name="Olm M.R."/>
            <person name="Thomas B.C."/>
            <person name="Banfield J.F."/>
        </authorList>
    </citation>
    <scope>NUCLEOTIDE SEQUENCE [LARGE SCALE GENOMIC DNA]</scope>
    <source>
        <strain evidence="1">CAG:67_53_122</strain>
    </source>
</reference>
<dbReference type="AlphaFoldDB" id="A0A1Q6F3W2"/>
<dbReference type="RefSeq" id="WP_004327614.1">
    <property type="nucleotide sequence ID" value="NZ_CABKND010000005.1"/>
</dbReference>
<protein>
    <submittedName>
        <fullName evidence="1">DUF5053 domain-containing protein</fullName>
    </submittedName>
</protein>
<evidence type="ECO:0000313" key="2">
    <source>
        <dbReference type="Proteomes" id="UP000187417"/>
    </source>
</evidence>
<evidence type="ECO:0000313" key="1">
    <source>
        <dbReference type="EMBL" id="OKY93585.1"/>
    </source>
</evidence>
<accession>A0A1Q6F3W2</accession>
<organism evidence="1 2">
    <name type="scientific">Alistipes putredinis</name>
    <dbReference type="NCBI Taxonomy" id="28117"/>
    <lineage>
        <taxon>Bacteria</taxon>
        <taxon>Pseudomonadati</taxon>
        <taxon>Bacteroidota</taxon>
        <taxon>Bacteroidia</taxon>
        <taxon>Bacteroidales</taxon>
        <taxon>Rikenellaceae</taxon>
        <taxon>Alistipes</taxon>
    </lineage>
</organism>
<dbReference type="InterPro" id="IPR032483">
    <property type="entry name" value="DUF5053"/>
</dbReference>
<dbReference type="EMBL" id="MNQH01000033">
    <property type="protein sequence ID" value="OKY93585.1"/>
    <property type="molecule type" value="Genomic_DNA"/>
</dbReference>
<dbReference type="Proteomes" id="UP000187417">
    <property type="component" value="Unassembled WGS sequence"/>
</dbReference>
<gene>
    <name evidence="1" type="ORF">BHV66_07965</name>
</gene>
<dbReference type="Pfam" id="PF16476">
    <property type="entry name" value="DUF5053"/>
    <property type="match status" value="1"/>
</dbReference>
<proteinExistence type="predicted"/>
<dbReference type="GeneID" id="73802208"/>